<name>A0AAE0YZL6_9GAST</name>
<dbReference type="AlphaFoldDB" id="A0AAE0YZL6"/>
<dbReference type="InterPro" id="IPR011042">
    <property type="entry name" value="6-blade_b-propeller_TolB-like"/>
</dbReference>
<protein>
    <submittedName>
        <fullName evidence="1">Uncharacterized protein</fullName>
    </submittedName>
</protein>
<evidence type="ECO:0000313" key="1">
    <source>
        <dbReference type="EMBL" id="KAK3759980.1"/>
    </source>
</evidence>
<evidence type="ECO:0000313" key="2">
    <source>
        <dbReference type="Proteomes" id="UP001283361"/>
    </source>
</evidence>
<reference evidence="1" key="1">
    <citation type="journal article" date="2023" name="G3 (Bethesda)">
        <title>A reference genome for the long-term kleptoplast-retaining sea slug Elysia crispata morphotype clarki.</title>
        <authorList>
            <person name="Eastman K.E."/>
            <person name="Pendleton A.L."/>
            <person name="Shaikh M.A."/>
            <person name="Suttiyut T."/>
            <person name="Ogas R."/>
            <person name="Tomko P."/>
            <person name="Gavelis G."/>
            <person name="Widhalm J.R."/>
            <person name="Wisecaver J.H."/>
        </authorList>
    </citation>
    <scope>NUCLEOTIDE SEQUENCE</scope>
    <source>
        <strain evidence="1">ECLA1</strain>
    </source>
</reference>
<dbReference type="SUPFAM" id="SSF101898">
    <property type="entry name" value="NHL repeat"/>
    <property type="match status" value="1"/>
</dbReference>
<dbReference type="Proteomes" id="UP001283361">
    <property type="component" value="Unassembled WGS sequence"/>
</dbReference>
<proteinExistence type="predicted"/>
<keyword evidence="2" id="KW-1185">Reference proteome</keyword>
<comment type="caution">
    <text evidence="1">The sequence shown here is derived from an EMBL/GenBank/DDBJ whole genome shotgun (WGS) entry which is preliminary data.</text>
</comment>
<gene>
    <name evidence="1" type="ORF">RRG08_006447</name>
</gene>
<accession>A0AAE0YZL6</accession>
<dbReference type="Gene3D" id="2.120.10.30">
    <property type="entry name" value="TolB, C-terminal domain"/>
    <property type="match status" value="1"/>
</dbReference>
<organism evidence="1 2">
    <name type="scientific">Elysia crispata</name>
    <name type="common">lettuce slug</name>
    <dbReference type="NCBI Taxonomy" id="231223"/>
    <lineage>
        <taxon>Eukaryota</taxon>
        <taxon>Metazoa</taxon>
        <taxon>Spiralia</taxon>
        <taxon>Lophotrochozoa</taxon>
        <taxon>Mollusca</taxon>
        <taxon>Gastropoda</taxon>
        <taxon>Heterobranchia</taxon>
        <taxon>Euthyneura</taxon>
        <taxon>Panpulmonata</taxon>
        <taxon>Sacoglossa</taxon>
        <taxon>Placobranchoidea</taxon>
        <taxon>Plakobranchidae</taxon>
        <taxon>Elysia</taxon>
    </lineage>
</organism>
<dbReference type="EMBL" id="JAWDGP010005052">
    <property type="protein sequence ID" value="KAK3759980.1"/>
    <property type="molecule type" value="Genomic_DNA"/>
</dbReference>
<sequence>MATSVNQRAFEAKSKVLDELEEEFKEKLHEFTSNVKSTIQTVQEAAAIQCFEMAVTFLTQAFPNMTDSGANGSVDEISKITSELQNMKRSQNQMSNKVTKLTTNNQKFKDKVEELNEKVFTNKTHIQGLRKFQRIFESKSGASQVPAAAAAAAAMAPGPIQSLRQRTTFSCKIHSDNKRPDVFDIKLLPCNLILLADSNNNCVKLFDTQGQYISTGFFSTFPPRRIAVMDRTSNNSWAVAVTFPDCSTIEMLKVTTAGIKHQKTLSTSPYYAIAAIDPKTLAVGYVNGAGIDIINLSGHVLRQISLSTNPSYMEATPDQCLVITHKSLNIIVKLKIADGKIVHSLTVPQMKNPRGITRHHDGTCVVSDKKSGTLHLYNTGRGWLKTLWCHPAAHIMSGVSLFNGTCVCSTYNGSVFVMDVL</sequence>